<dbReference type="PANTHER" id="PTHR10166:SF37">
    <property type="entry name" value="STOLID, ISOFORM H"/>
    <property type="match status" value="1"/>
</dbReference>
<dbReference type="KEGG" id="tpal:117649585"/>
<evidence type="ECO:0000256" key="1">
    <source>
        <dbReference type="ARBA" id="ARBA00004479"/>
    </source>
</evidence>
<evidence type="ECO:0000256" key="12">
    <source>
        <dbReference type="ARBA" id="ARBA00023180"/>
    </source>
</evidence>
<dbReference type="Gene3D" id="3.30.450.20">
    <property type="entry name" value="PAS domain"/>
    <property type="match status" value="1"/>
</dbReference>
<keyword evidence="13" id="KW-0407">Ion channel</keyword>
<keyword evidence="10" id="KW-0406">Ion transport</keyword>
<evidence type="ECO:0000256" key="10">
    <source>
        <dbReference type="ARBA" id="ARBA00023065"/>
    </source>
</evidence>
<protein>
    <submittedName>
        <fullName evidence="18">Voltage-dependent calcium channel subunit alpha-2/delta-3-like</fullName>
    </submittedName>
</protein>
<reference evidence="18" key="1">
    <citation type="submission" date="2025-08" db="UniProtKB">
        <authorList>
            <consortium name="RefSeq"/>
        </authorList>
    </citation>
    <scope>IDENTIFICATION</scope>
    <source>
        <tissue evidence="18">Total insect</tissue>
    </source>
</reference>
<keyword evidence="11" id="KW-0472">Membrane</keyword>
<dbReference type="Gene3D" id="3.40.50.410">
    <property type="entry name" value="von Willebrand factor, type A domain"/>
    <property type="match status" value="1"/>
</dbReference>
<evidence type="ECO:0000256" key="11">
    <source>
        <dbReference type="ARBA" id="ARBA00023136"/>
    </source>
</evidence>
<keyword evidence="7" id="KW-0106">Calcium</keyword>
<keyword evidence="4" id="KW-0107">Calcium channel</keyword>
<gene>
    <name evidence="18" type="primary">LOC117649585</name>
</gene>
<dbReference type="PROSITE" id="PS50234">
    <property type="entry name" value="VWFA"/>
    <property type="match status" value="1"/>
</dbReference>
<dbReference type="SUPFAM" id="SSF53300">
    <property type="entry name" value="vWA-like"/>
    <property type="match status" value="1"/>
</dbReference>
<dbReference type="SMART" id="SM00327">
    <property type="entry name" value="VWA"/>
    <property type="match status" value="1"/>
</dbReference>
<evidence type="ECO:0000256" key="14">
    <source>
        <dbReference type="SAM" id="Coils"/>
    </source>
</evidence>
<dbReference type="AlphaFoldDB" id="A0A6P8ZTM7"/>
<dbReference type="GO" id="GO:0005245">
    <property type="term" value="F:voltage-gated calcium channel activity"/>
    <property type="evidence" value="ECO:0007669"/>
    <property type="project" value="TreeGrafter"/>
</dbReference>
<comment type="subcellular location">
    <subcellularLocation>
        <location evidence="1">Membrane</location>
        <topology evidence="1">Single-pass type I membrane protein</topology>
    </subcellularLocation>
</comment>
<evidence type="ECO:0000313" key="17">
    <source>
        <dbReference type="Proteomes" id="UP000515158"/>
    </source>
</evidence>
<evidence type="ECO:0000259" key="16">
    <source>
        <dbReference type="PROSITE" id="PS50234"/>
    </source>
</evidence>
<proteinExistence type="predicted"/>
<dbReference type="Proteomes" id="UP000515158">
    <property type="component" value="Unplaced"/>
</dbReference>
<dbReference type="InterPro" id="IPR013608">
    <property type="entry name" value="VWA_N"/>
</dbReference>
<feature type="region of interest" description="Disordered" evidence="15">
    <location>
        <begin position="81"/>
        <end position="119"/>
    </location>
</feature>
<keyword evidence="3" id="KW-0109">Calcium transport</keyword>
<organism evidence="18">
    <name type="scientific">Thrips palmi</name>
    <name type="common">Melon thrips</name>
    <dbReference type="NCBI Taxonomy" id="161013"/>
    <lineage>
        <taxon>Eukaryota</taxon>
        <taxon>Metazoa</taxon>
        <taxon>Ecdysozoa</taxon>
        <taxon>Arthropoda</taxon>
        <taxon>Hexapoda</taxon>
        <taxon>Insecta</taxon>
        <taxon>Pterygota</taxon>
        <taxon>Neoptera</taxon>
        <taxon>Paraneoptera</taxon>
        <taxon>Thysanoptera</taxon>
        <taxon>Terebrantia</taxon>
        <taxon>Thripoidea</taxon>
        <taxon>Thripidae</taxon>
        <taxon>Thrips</taxon>
    </lineage>
</organism>
<dbReference type="InParanoid" id="A0A6P8ZTM7"/>
<dbReference type="Pfam" id="PF08399">
    <property type="entry name" value="VWA_N"/>
    <property type="match status" value="1"/>
</dbReference>
<evidence type="ECO:0000256" key="7">
    <source>
        <dbReference type="ARBA" id="ARBA00022837"/>
    </source>
</evidence>
<evidence type="ECO:0000256" key="5">
    <source>
        <dbReference type="ARBA" id="ARBA00022692"/>
    </source>
</evidence>
<evidence type="ECO:0000256" key="3">
    <source>
        <dbReference type="ARBA" id="ARBA00022568"/>
    </source>
</evidence>
<keyword evidence="5" id="KW-0812">Transmembrane</keyword>
<dbReference type="GO" id="GO:0005891">
    <property type="term" value="C:voltage-gated calcium channel complex"/>
    <property type="evidence" value="ECO:0007669"/>
    <property type="project" value="TreeGrafter"/>
</dbReference>
<keyword evidence="17" id="KW-1185">Reference proteome</keyword>
<dbReference type="InterPro" id="IPR036465">
    <property type="entry name" value="vWFA_dom_sf"/>
</dbReference>
<evidence type="ECO:0000256" key="4">
    <source>
        <dbReference type="ARBA" id="ARBA00022673"/>
    </source>
</evidence>
<feature type="domain" description="VWFA" evidence="16">
    <location>
        <begin position="242"/>
        <end position="435"/>
    </location>
</feature>
<evidence type="ECO:0000256" key="2">
    <source>
        <dbReference type="ARBA" id="ARBA00022448"/>
    </source>
</evidence>
<keyword evidence="6" id="KW-0732">Signal</keyword>
<dbReference type="GeneID" id="117649585"/>
<feature type="coiled-coil region" evidence="14">
    <location>
        <begin position="37"/>
        <end position="64"/>
    </location>
</feature>
<evidence type="ECO:0000256" key="15">
    <source>
        <dbReference type="SAM" id="MobiDB-lite"/>
    </source>
</evidence>
<keyword evidence="9" id="KW-1133">Transmembrane helix</keyword>
<feature type="compositionally biased region" description="Low complexity" evidence="15">
    <location>
        <begin position="107"/>
        <end position="119"/>
    </location>
</feature>
<keyword evidence="2" id="KW-0813">Transport</keyword>
<name>A0A6P8ZTM7_THRPL</name>
<dbReference type="InterPro" id="IPR002035">
    <property type="entry name" value="VWF_A"/>
</dbReference>
<evidence type="ECO:0000256" key="6">
    <source>
        <dbReference type="ARBA" id="ARBA00022729"/>
    </source>
</evidence>
<evidence type="ECO:0000256" key="8">
    <source>
        <dbReference type="ARBA" id="ARBA00022882"/>
    </source>
</evidence>
<dbReference type="RefSeq" id="XP_034248366.1">
    <property type="nucleotide sequence ID" value="XM_034392475.1"/>
</dbReference>
<dbReference type="OrthoDB" id="10054666at2759"/>
<evidence type="ECO:0000313" key="18">
    <source>
        <dbReference type="RefSeq" id="XP_034248366.1"/>
    </source>
</evidence>
<keyword evidence="14" id="KW-0175">Coiled coil</keyword>
<evidence type="ECO:0000256" key="13">
    <source>
        <dbReference type="ARBA" id="ARBA00023303"/>
    </source>
</evidence>
<evidence type="ECO:0000256" key="9">
    <source>
        <dbReference type="ARBA" id="ARBA00022989"/>
    </source>
</evidence>
<keyword evidence="8" id="KW-0851">Voltage-gated channel</keyword>
<dbReference type="InterPro" id="IPR051173">
    <property type="entry name" value="Ca_channel_alpha-2/delta"/>
</dbReference>
<dbReference type="PANTHER" id="PTHR10166">
    <property type="entry name" value="VOLTAGE-DEPENDENT CALCIUM CHANNEL SUBUNIT ALPHA-2/DELTA-RELATED"/>
    <property type="match status" value="1"/>
</dbReference>
<sequence>MLGKELADMARSVTRFDRLQESIKKMNVEVRDPERVLNEVARNMERLMQRRVNQVQKIRKAAEELGRVDYRQFEVPRFYPGVKDLETTPEPTPPPPPKPKRRRNSLTTAGPPTTAKPTTTVKPWLVHVDTFPGTSLVNVSLSAVHVPTEVDDGSTIDLAEDPEQFNSTGAEVQQIIELTEALDEAFVSNMKEDWSTAWQFFAHHTGVMRQYPASKWNRMYSEDYFDARLRPWYLRAATSPKDIIILLDNSGSIYMTEPALLTKLVAHTILDTLTPDDFVTVLLYSNNVTSLLPGLDDKLIPATSAYVRELQFALEGVNPKGAANLTLALDFSFRLLEKYRLEATGANCNQAIMLVTDLVPEHEEEIFKLYNRPDRASPRHTNVRVFTFTVTDGAQSAPREAQWMACANMGWHEKFWKSATPMTALKYIPVMARPMVLQGAHPVHWSHMYPDVTVPETTDQLWVAMQRDEQLRRLTLVCFKHDEVHRGARKHYQLDRTVPEKELGQSEEYVVTVSVPVFNLSSAGVAEGALLGVAGIDVPVSQLTAFISPHRVGVNAYIFMVSNNGLVIFHPDLRPRFNGILKPGFNSLDMSEVEQEDVPDPRNLSQAMQNFRDQVVKQYKGSVVLSVRQTYRNWRRVARMARRYYFQGVDNTPYSLVMATPLEYGTECVKGSHDSSLTSAKLLSLLGSEWGPHGGWEVHPNWTYCGCCGQPGRLGLERLSLRGQNCDRELVNALAMDADVTKFFSERIKDTSVWERWDVSSAFVATHSGLTRWTSRPINTVVDSETVKSPVPPRGPDEPWFKRAVSSAWAVVAAESDKAGKRGAQPGAAPHWVVTVPMQDEAESDVYSEYTAAYDADDPWAARRAGLADGWNGEEKPNTTDFEKVELLGEQLASITAALFRGKAPAAVVGANFPLTMLQQLFDEITAKTRLEMTVSMGELDLYLLDENAIVVADKTGLNAGRPLTLVNGNLTARLEAAHIFERVTVTDVQGVCRRPKKSSAAALSPSLSASMLGTAALTALWWTGTPGDVAHPFIAHPLYVCTAAMLLGAAKAKDASPKVKAQAFRVNKTTLQLCDIKLHLHRVGAGLHQHHRGQVQLGCDSKNGTARPGVRPFVVAAVPGTNLVLVAALNSCPAVEQFEPFRTTPWEDATPEGSPIYRKMGAQWPRRRPGDCYRRDDGERNIPHCGGAVRVQVGKDLFGV</sequence>
<keyword evidence="12" id="KW-0325">Glycoprotein</keyword>
<accession>A0A6P8ZTM7</accession>